<accession>A0A9R0ING4</accession>
<comment type="function">
    <text evidence="1">Putative gamma-glutamylcyclotransferase.</text>
</comment>
<dbReference type="KEGG" id="soe:110790857"/>
<organism evidence="7 8">
    <name type="scientific">Spinacia oleracea</name>
    <name type="common">Spinach</name>
    <dbReference type="NCBI Taxonomy" id="3562"/>
    <lineage>
        <taxon>Eukaryota</taxon>
        <taxon>Viridiplantae</taxon>
        <taxon>Streptophyta</taxon>
        <taxon>Embryophyta</taxon>
        <taxon>Tracheophyta</taxon>
        <taxon>Spermatophyta</taxon>
        <taxon>Magnoliopsida</taxon>
        <taxon>eudicotyledons</taxon>
        <taxon>Gunneridae</taxon>
        <taxon>Pentapetalae</taxon>
        <taxon>Caryophyllales</taxon>
        <taxon>Chenopodiaceae</taxon>
        <taxon>Chenopodioideae</taxon>
        <taxon>Anserineae</taxon>
        <taxon>Spinacia</taxon>
    </lineage>
</organism>
<dbReference type="PANTHER" id="PTHR12510">
    <property type="entry name" value="TROPONIN C-AKIN-1 PROTEIN"/>
    <property type="match status" value="1"/>
</dbReference>
<feature type="active site" description="Proton acceptor" evidence="4">
    <location>
        <position position="93"/>
    </location>
</feature>
<keyword evidence="7" id="KW-1185">Reference proteome</keyword>
<dbReference type="Pfam" id="PF06094">
    <property type="entry name" value="GGACT"/>
    <property type="match status" value="1"/>
</dbReference>
<evidence type="ECO:0000256" key="5">
    <source>
        <dbReference type="RuleBase" id="RU367036"/>
    </source>
</evidence>
<dbReference type="GO" id="GO:0061929">
    <property type="term" value="F:gamma-glutamylaminecyclotransferase activity"/>
    <property type="evidence" value="ECO:0007669"/>
    <property type="project" value="InterPro"/>
</dbReference>
<dbReference type="PANTHER" id="PTHR12510:SF15">
    <property type="entry name" value="GAMMA-GLUTAMYLCYCLOTRANSFERASE FAMILY PROTEIN"/>
    <property type="match status" value="1"/>
</dbReference>
<reference evidence="7" key="1">
    <citation type="journal article" date="2021" name="Nat. Commun.">
        <title>Genomic analyses provide insights into spinach domestication and the genetic basis of agronomic traits.</title>
        <authorList>
            <person name="Cai X."/>
            <person name="Sun X."/>
            <person name="Xu C."/>
            <person name="Sun H."/>
            <person name="Wang X."/>
            <person name="Ge C."/>
            <person name="Zhang Z."/>
            <person name="Wang Q."/>
            <person name="Fei Z."/>
            <person name="Jiao C."/>
            <person name="Wang Q."/>
        </authorList>
    </citation>
    <scope>NUCLEOTIDE SEQUENCE [LARGE SCALE GENOMIC DNA]</scope>
    <source>
        <strain evidence="7">cv. Varoflay</strain>
    </source>
</reference>
<evidence type="ECO:0000313" key="7">
    <source>
        <dbReference type="Proteomes" id="UP000813463"/>
    </source>
</evidence>
<dbReference type="GO" id="GO:0016746">
    <property type="term" value="F:acyltransferase activity"/>
    <property type="evidence" value="ECO:0007669"/>
    <property type="project" value="UniProtKB-KW"/>
</dbReference>
<dbReference type="Gene3D" id="3.10.490.10">
    <property type="entry name" value="Gamma-glutamyl cyclotransferase-like"/>
    <property type="match status" value="1"/>
</dbReference>
<dbReference type="CDD" id="cd06661">
    <property type="entry name" value="GGCT_like"/>
    <property type="match status" value="1"/>
</dbReference>
<feature type="domain" description="Gamma-glutamylcyclotransferase AIG2-like" evidence="6">
    <location>
        <begin position="15"/>
        <end position="119"/>
    </location>
</feature>
<keyword evidence="3" id="KW-0012">Acyltransferase</keyword>
<dbReference type="Proteomes" id="UP000813463">
    <property type="component" value="Chromosome 6"/>
</dbReference>
<dbReference type="InterPro" id="IPR036568">
    <property type="entry name" value="GGCT-like_sf"/>
</dbReference>
<protein>
    <recommendedName>
        <fullName evidence="5">Gamma-glutamylcyclotransferase family protein</fullName>
    </recommendedName>
</protein>
<dbReference type="RefSeq" id="XP_021851314.2">
    <property type="nucleotide sequence ID" value="XM_021995622.2"/>
</dbReference>
<dbReference type="AlphaFoldDB" id="A0A9R0ING4"/>
<dbReference type="InterPro" id="IPR039126">
    <property type="entry name" value="GGACT"/>
</dbReference>
<sequence>MSTTSTNHQLQSTKIFVYGTLKRGFPNHHLLENLTASNDAVFLGCYKTINSYPLVCGPLGIPFLINIPGSGHRVLGELYSVSGQALARLDELEGISRGHYERLSLEVVTEEEGEPRVTVAEGYFGHRSFGEEMWRKNGELGMEEYMDKEGEKYVRVEDRDVGLNLRDYIRVYLQSHDHQSSIHHPSS</sequence>
<evidence type="ECO:0000256" key="1">
    <source>
        <dbReference type="ARBA" id="ARBA00002782"/>
    </source>
</evidence>
<comment type="similarity">
    <text evidence="2 5">Belongs to the gamma-glutamylcyclotransferase family.</text>
</comment>
<dbReference type="GO" id="GO:0005829">
    <property type="term" value="C:cytosol"/>
    <property type="evidence" value="ECO:0000318"/>
    <property type="project" value="GO_Central"/>
</dbReference>
<dbReference type="InterPro" id="IPR009288">
    <property type="entry name" value="AIG2-like_dom"/>
</dbReference>
<evidence type="ECO:0000259" key="6">
    <source>
        <dbReference type="Pfam" id="PF06094"/>
    </source>
</evidence>
<reference evidence="8" key="2">
    <citation type="submission" date="2025-08" db="UniProtKB">
        <authorList>
            <consortium name="RefSeq"/>
        </authorList>
    </citation>
    <scope>IDENTIFICATION</scope>
    <source>
        <tissue evidence="8">Leaf</tissue>
    </source>
</reference>
<gene>
    <name evidence="8" type="primary">LOC110790857</name>
</gene>
<evidence type="ECO:0000256" key="4">
    <source>
        <dbReference type="PIRSR" id="PIRSR639126-1"/>
    </source>
</evidence>
<name>A0A9R0ING4_SPIOL</name>
<dbReference type="InterPro" id="IPR013024">
    <property type="entry name" value="GGCT-like"/>
</dbReference>
<dbReference type="SUPFAM" id="SSF110857">
    <property type="entry name" value="Gamma-glutamyl cyclotransferase-like"/>
    <property type="match status" value="1"/>
</dbReference>
<evidence type="ECO:0000256" key="2">
    <source>
        <dbReference type="ARBA" id="ARBA00008861"/>
    </source>
</evidence>
<proteinExistence type="inferred from homology"/>
<keyword evidence="3" id="KW-0808">Transferase</keyword>
<evidence type="ECO:0000313" key="8">
    <source>
        <dbReference type="RefSeq" id="XP_021851314.2"/>
    </source>
</evidence>
<evidence type="ECO:0000256" key="3">
    <source>
        <dbReference type="ARBA" id="ARBA00023315"/>
    </source>
</evidence>
<dbReference type="GeneID" id="110790857"/>